<dbReference type="EMBL" id="JACIJD010000031">
    <property type="protein sequence ID" value="MBB5696157.1"/>
    <property type="molecule type" value="Genomic_DNA"/>
</dbReference>
<gene>
    <name evidence="1" type="ORF">FHS87_004227</name>
</gene>
<protein>
    <submittedName>
        <fullName evidence="1">Uncharacterized protein</fullName>
    </submittedName>
</protein>
<organism evidence="1 2">
    <name type="scientific">Muricoccus pecuniae</name>
    <dbReference type="NCBI Taxonomy" id="693023"/>
    <lineage>
        <taxon>Bacteria</taxon>
        <taxon>Pseudomonadati</taxon>
        <taxon>Pseudomonadota</taxon>
        <taxon>Alphaproteobacteria</taxon>
        <taxon>Acetobacterales</taxon>
        <taxon>Roseomonadaceae</taxon>
        <taxon>Muricoccus</taxon>
    </lineage>
</organism>
<name>A0A840YI35_9PROT</name>
<evidence type="ECO:0000313" key="2">
    <source>
        <dbReference type="Proteomes" id="UP000580654"/>
    </source>
</evidence>
<dbReference type="RefSeq" id="WP_281394555.1">
    <property type="nucleotide sequence ID" value="NZ_JACIJD010000031.1"/>
</dbReference>
<comment type="caution">
    <text evidence="1">The sequence shown here is derived from an EMBL/GenBank/DDBJ whole genome shotgun (WGS) entry which is preliminary data.</text>
</comment>
<keyword evidence="2" id="KW-1185">Reference proteome</keyword>
<accession>A0A840YI35</accession>
<dbReference type="Proteomes" id="UP000580654">
    <property type="component" value="Unassembled WGS sequence"/>
</dbReference>
<proteinExistence type="predicted"/>
<evidence type="ECO:0000313" key="1">
    <source>
        <dbReference type="EMBL" id="MBB5696157.1"/>
    </source>
</evidence>
<dbReference type="AlphaFoldDB" id="A0A840YI35"/>
<reference evidence="1 2" key="1">
    <citation type="submission" date="2020-08" db="EMBL/GenBank/DDBJ databases">
        <title>Genomic Encyclopedia of Type Strains, Phase IV (KMG-IV): sequencing the most valuable type-strain genomes for metagenomic binning, comparative biology and taxonomic classification.</title>
        <authorList>
            <person name="Goeker M."/>
        </authorList>
    </citation>
    <scope>NUCLEOTIDE SEQUENCE [LARGE SCALE GENOMIC DNA]</scope>
    <source>
        <strain evidence="1 2">DSM 25622</strain>
    </source>
</reference>
<sequence>MSTSASSSSVLYTYEVREGSTAVGRLAVVHYGPNLTAEDYLF</sequence>